<proteinExistence type="predicted"/>
<dbReference type="RefSeq" id="WP_188652374.1">
    <property type="nucleotide sequence ID" value="NZ_BMIN01000005.1"/>
</dbReference>
<keyword evidence="2" id="KW-1185">Reference proteome</keyword>
<organism evidence="1 2">
    <name type="scientific">Pontibacillus salipaludis</name>
    <dbReference type="NCBI Taxonomy" id="1697394"/>
    <lineage>
        <taxon>Bacteria</taxon>
        <taxon>Bacillati</taxon>
        <taxon>Bacillota</taxon>
        <taxon>Bacilli</taxon>
        <taxon>Bacillales</taxon>
        <taxon>Bacillaceae</taxon>
        <taxon>Pontibacillus</taxon>
    </lineage>
</organism>
<gene>
    <name evidence="1" type="ORF">GCM10011389_14830</name>
</gene>
<accession>A0ABQ1Q0G8</accession>
<dbReference type="EMBL" id="BMIN01000005">
    <property type="protein sequence ID" value="GGD08297.1"/>
    <property type="molecule type" value="Genomic_DNA"/>
</dbReference>
<name>A0ABQ1Q0G8_9BACI</name>
<dbReference type="InterPro" id="IPR023983">
    <property type="entry name" value="DNA_S_mod_dnd_assoc_4"/>
</dbReference>
<dbReference type="NCBIfam" id="TIGR04062">
    <property type="entry name" value="dnd_assoc_4"/>
    <property type="match status" value="1"/>
</dbReference>
<dbReference type="Proteomes" id="UP000642571">
    <property type="component" value="Unassembled WGS sequence"/>
</dbReference>
<evidence type="ECO:0008006" key="3">
    <source>
        <dbReference type="Google" id="ProtNLM"/>
    </source>
</evidence>
<evidence type="ECO:0000313" key="2">
    <source>
        <dbReference type="Proteomes" id="UP000642571"/>
    </source>
</evidence>
<sequence length="153" mass="18312">MYNRRVRRPKQQEHIYTELTDKNEFGIFETYKDLFMLSLTVGYLEGERIPFKESLELINWQVFSERTDEPVINMIAYLETEDLSLLYDSTEEKFEEKITIAEEYAASGAEKVYNIIMEDEKNGLRNVIDYIEELHDITDHSELERRRLTQDLI</sequence>
<protein>
    <recommendedName>
        <fullName evidence="3">DNA phosphorothioation-associated protein 4</fullName>
    </recommendedName>
</protein>
<evidence type="ECO:0000313" key="1">
    <source>
        <dbReference type="EMBL" id="GGD08297.1"/>
    </source>
</evidence>
<comment type="caution">
    <text evidence="1">The sequence shown here is derived from an EMBL/GenBank/DDBJ whole genome shotgun (WGS) entry which is preliminary data.</text>
</comment>
<reference evidence="2" key="1">
    <citation type="journal article" date="2019" name="Int. J. Syst. Evol. Microbiol.">
        <title>The Global Catalogue of Microorganisms (GCM) 10K type strain sequencing project: providing services to taxonomists for standard genome sequencing and annotation.</title>
        <authorList>
            <consortium name="The Broad Institute Genomics Platform"/>
            <consortium name="The Broad Institute Genome Sequencing Center for Infectious Disease"/>
            <person name="Wu L."/>
            <person name="Ma J."/>
        </authorList>
    </citation>
    <scope>NUCLEOTIDE SEQUENCE [LARGE SCALE GENOMIC DNA]</scope>
    <source>
        <strain evidence="2">CGMCC 1.15353</strain>
    </source>
</reference>